<comment type="caution">
    <text evidence="2">The sequence shown here is derived from an EMBL/GenBank/DDBJ whole genome shotgun (WGS) entry which is preliminary data.</text>
</comment>
<evidence type="ECO:0000313" key="3">
    <source>
        <dbReference type="Proteomes" id="UP000060630"/>
    </source>
</evidence>
<dbReference type="EMBL" id="LPHD01000049">
    <property type="protein sequence ID" value="KWA83770.1"/>
    <property type="molecule type" value="Genomic_DNA"/>
</dbReference>
<feature type="region of interest" description="Disordered" evidence="1">
    <location>
        <begin position="1"/>
        <end position="21"/>
    </location>
</feature>
<dbReference type="Proteomes" id="UP000060630">
    <property type="component" value="Unassembled WGS sequence"/>
</dbReference>
<name>A0A106QB58_9BURK</name>
<gene>
    <name evidence="2" type="ORF">WL29_20615</name>
</gene>
<protein>
    <submittedName>
        <fullName evidence="2">Uncharacterized protein</fullName>
    </submittedName>
</protein>
<dbReference type="AlphaFoldDB" id="A0A106QB58"/>
<organism evidence="2 3">
    <name type="scientific">Burkholderia ubonensis</name>
    <dbReference type="NCBI Taxonomy" id="101571"/>
    <lineage>
        <taxon>Bacteria</taxon>
        <taxon>Pseudomonadati</taxon>
        <taxon>Pseudomonadota</taxon>
        <taxon>Betaproteobacteria</taxon>
        <taxon>Burkholderiales</taxon>
        <taxon>Burkholderiaceae</taxon>
        <taxon>Burkholderia</taxon>
        <taxon>Burkholderia cepacia complex</taxon>
    </lineage>
</organism>
<evidence type="ECO:0000313" key="2">
    <source>
        <dbReference type="EMBL" id="KWA83770.1"/>
    </source>
</evidence>
<sequence length="100" mass="11059">MGTVPAIAAPPPHADESVSQDTGIVRPSQAIGAVRARLGFTHFANDGGLAVCAEQKNWSADCKTYVPPAEYIKRQFPKREYVGFQIFVLKDGPQLYLYYR</sequence>
<reference evidence="2 3" key="1">
    <citation type="submission" date="2015-11" db="EMBL/GenBank/DDBJ databases">
        <title>Expanding the genomic diversity of Burkholderia species for the development of highly accurate diagnostics.</title>
        <authorList>
            <person name="Sahl J."/>
            <person name="Keim P."/>
            <person name="Wagner D."/>
        </authorList>
    </citation>
    <scope>NUCLEOTIDE SEQUENCE [LARGE SCALE GENOMIC DNA]</scope>
    <source>
        <strain evidence="2 3">MSMB2087WGS</strain>
    </source>
</reference>
<evidence type="ECO:0000256" key="1">
    <source>
        <dbReference type="SAM" id="MobiDB-lite"/>
    </source>
</evidence>
<proteinExistence type="predicted"/>
<accession>A0A106QB58</accession>